<gene>
    <name evidence="1" type="ORF">RIMI_LOCUS16054368</name>
</gene>
<dbReference type="PANTHER" id="PTHR12296">
    <property type="entry name" value="DENN DOMAIN-CONTAINING PROTEIN 4"/>
    <property type="match status" value="1"/>
</dbReference>
<dbReference type="InterPro" id="IPR051696">
    <property type="entry name" value="DENN_Domain_GEFs"/>
</dbReference>
<protein>
    <submittedName>
        <fullName evidence="1">Uncharacterized protein</fullName>
    </submittedName>
</protein>
<organism evidence="1 2">
    <name type="scientific">Ranitomeya imitator</name>
    <name type="common">mimic poison frog</name>
    <dbReference type="NCBI Taxonomy" id="111125"/>
    <lineage>
        <taxon>Eukaryota</taxon>
        <taxon>Metazoa</taxon>
        <taxon>Chordata</taxon>
        <taxon>Craniata</taxon>
        <taxon>Vertebrata</taxon>
        <taxon>Euteleostomi</taxon>
        <taxon>Amphibia</taxon>
        <taxon>Batrachia</taxon>
        <taxon>Anura</taxon>
        <taxon>Neobatrachia</taxon>
        <taxon>Hyloidea</taxon>
        <taxon>Dendrobatidae</taxon>
        <taxon>Dendrobatinae</taxon>
        <taxon>Ranitomeya</taxon>
    </lineage>
</organism>
<name>A0ABN9M372_9NEOB</name>
<evidence type="ECO:0000313" key="1">
    <source>
        <dbReference type="EMBL" id="CAJ0957763.1"/>
    </source>
</evidence>
<accession>A0ABN9M372</accession>
<comment type="caution">
    <text evidence="1">The sequence shown here is derived from an EMBL/GenBank/DDBJ whole genome shotgun (WGS) entry which is preliminary data.</text>
</comment>
<sequence length="163" mass="19055">MREIPRISVPEDSKHVLIQVLWDNLKLHQDPRQPLYILWNTLTQEHPLALAQYKQEETYNQEFLQGLVRSIKSNNVYVPMSQILESLQPSPKSPRQRSLYREILFLSLVALGRENIDIDVFDREYKAAYDRLTPEQVKCTQICDCPPSTGVTECRKTFGHPFL</sequence>
<dbReference type="Proteomes" id="UP001176940">
    <property type="component" value="Unassembled WGS sequence"/>
</dbReference>
<proteinExistence type="predicted"/>
<evidence type="ECO:0000313" key="2">
    <source>
        <dbReference type="Proteomes" id="UP001176940"/>
    </source>
</evidence>
<dbReference type="PANTHER" id="PTHR12296:SF16">
    <property type="entry name" value="C-MYC PROMOTER-BINDING PROTEIN"/>
    <property type="match status" value="1"/>
</dbReference>
<dbReference type="EMBL" id="CAUEEQ010044135">
    <property type="protein sequence ID" value="CAJ0957763.1"/>
    <property type="molecule type" value="Genomic_DNA"/>
</dbReference>
<keyword evidence="2" id="KW-1185">Reference proteome</keyword>
<reference evidence="1" key="1">
    <citation type="submission" date="2023-07" db="EMBL/GenBank/DDBJ databases">
        <authorList>
            <person name="Stuckert A."/>
        </authorList>
    </citation>
    <scope>NUCLEOTIDE SEQUENCE</scope>
</reference>